<feature type="region of interest" description="Disordered" evidence="1">
    <location>
        <begin position="1"/>
        <end position="99"/>
    </location>
</feature>
<feature type="region of interest" description="Disordered" evidence="1">
    <location>
        <begin position="118"/>
        <end position="143"/>
    </location>
</feature>
<reference evidence="2" key="1">
    <citation type="submission" date="2020-03" db="EMBL/GenBank/DDBJ databases">
        <authorList>
            <person name="Weist P."/>
        </authorList>
    </citation>
    <scope>NUCLEOTIDE SEQUENCE</scope>
</reference>
<feature type="compositionally biased region" description="Basic and acidic residues" evidence="1">
    <location>
        <begin position="119"/>
        <end position="133"/>
    </location>
</feature>
<proteinExistence type="predicted"/>
<evidence type="ECO:0000313" key="2">
    <source>
        <dbReference type="EMBL" id="CAB1446544.1"/>
    </source>
</evidence>
<feature type="compositionally biased region" description="Basic and acidic residues" evidence="1">
    <location>
        <begin position="1"/>
        <end position="32"/>
    </location>
</feature>
<organism evidence="2 3">
    <name type="scientific">Pleuronectes platessa</name>
    <name type="common">European plaice</name>
    <dbReference type="NCBI Taxonomy" id="8262"/>
    <lineage>
        <taxon>Eukaryota</taxon>
        <taxon>Metazoa</taxon>
        <taxon>Chordata</taxon>
        <taxon>Craniata</taxon>
        <taxon>Vertebrata</taxon>
        <taxon>Euteleostomi</taxon>
        <taxon>Actinopterygii</taxon>
        <taxon>Neopterygii</taxon>
        <taxon>Teleostei</taxon>
        <taxon>Neoteleostei</taxon>
        <taxon>Acanthomorphata</taxon>
        <taxon>Carangaria</taxon>
        <taxon>Pleuronectiformes</taxon>
        <taxon>Pleuronectoidei</taxon>
        <taxon>Pleuronectidae</taxon>
        <taxon>Pleuronectes</taxon>
    </lineage>
</organism>
<protein>
    <submittedName>
        <fullName evidence="2">Uncharacterized protein</fullName>
    </submittedName>
</protein>
<dbReference type="Proteomes" id="UP001153269">
    <property type="component" value="Unassembled WGS sequence"/>
</dbReference>
<sequence length="143" mass="16085">MYEKGKREEGGGATQERRCTCGRAQKETDEKQTQSPSPNCVHINAALRKTQPARQQPRSPEITRAMTKQAGPKTTEDTLLSTTALHPRHLSHPPSPVSIRWGICHHEEPKTKMAAMAELQKDDHQQHRAEAGRRQSPARVLRL</sequence>
<dbReference type="AlphaFoldDB" id="A0A9N7VBJ6"/>
<evidence type="ECO:0000256" key="1">
    <source>
        <dbReference type="SAM" id="MobiDB-lite"/>
    </source>
</evidence>
<name>A0A9N7VBJ6_PLEPL</name>
<keyword evidence="3" id="KW-1185">Reference proteome</keyword>
<gene>
    <name evidence="2" type="ORF">PLEPLA_LOCUS34269</name>
</gene>
<comment type="caution">
    <text evidence="2">The sequence shown here is derived from an EMBL/GenBank/DDBJ whole genome shotgun (WGS) entry which is preliminary data.</text>
</comment>
<dbReference type="EMBL" id="CADEAL010003919">
    <property type="protein sequence ID" value="CAB1446544.1"/>
    <property type="molecule type" value="Genomic_DNA"/>
</dbReference>
<evidence type="ECO:0000313" key="3">
    <source>
        <dbReference type="Proteomes" id="UP001153269"/>
    </source>
</evidence>
<accession>A0A9N7VBJ6</accession>